<dbReference type="AlphaFoldDB" id="G0W654"/>
<protein>
    <recommendedName>
        <fullName evidence="4">Thioredoxin domain-containing protein</fullName>
    </recommendedName>
</protein>
<dbReference type="GO" id="GO:0005829">
    <property type="term" value="C:cytosol"/>
    <property type="evidence" value="ECO:0007669"/>
    <property type="project" value="TreeGrafter"/>
</dbReference>
<dbReference type="InterPro" id="IPR002109">
    <property type="entry name" value="Glutaredoxin"/>
</dbReference>
<dbReference type="GO" id="GO:0051537">
    <property type="term" value="F:2 iron, 2 sulfur cluster binding"/>
    <property type="evidence" value="ECO:0007669"/>
    <property type="project" value="TreeGrafter"/>
</dbReference>
<dbReference type="GO" id="GO:0004364">
    <property type="term" value="F:glutathione transferase activity"/>
    <property type="evidence" value="ECO:0007669"/>
    <property type="project" value="EnsemblFungi"/>
</dbReference>
<name>G0W654_NAUDC</name>
<dbReference type="RefSeq" id="XP_003668508.1">
    <property type="nucleotide sequence ID" value="XM_003668460.1"/>
</dbReference>
<evidence type="ECO:0000259" key="4">
    <source>
        <dbReference type="PROSITE" id="PS51352"/>
    </source>
</evidence>
<dbReference type="GeneID" id="11497969"/>
<dbReference type="Pfam" id="PF00462">
    <property type="entry name" value="Glutaredoxin"/>
    <property type="match status" value="1"/>
</dbReference>
<dbReference type="GO" id="GO:0030036">
    <property type="term" value="P:actin cytoskeleton organization"/>
    <property type="evidence" value="ECO:0007669"/>
    <property type="project" value="EnsemblFungi"/>
</dbReference>
<dbReference type="Proteomes" id="UP000000689">
    <property type="component" value="Chromosome 2"/>
</dbReference>
<proteinExistence type="predicted"/>
<dbReference type="CDD" id="cd03028">
    <property type="entry name" value="GRX_PICOT_like"/>
    <property type="match status" value="1"/>
</dbReference>
<evidence type="ECO:0000313" key="6">
    <source>
        <dbReference type="Proteomes" id="UP000000689"/>
    </source>
</evidence>
<dbReference type="KEGG" id="ndi:NDAI_0B02300"/>
<dbReference type="GO" id="GO:1990229">
    <property type="term" value="C:iron-sulfur cluster assembly complex"/>
    <property type="evidence" value="ECO:0007669"/>
    <property type="project" value="EnsemblFungi"/>
</dbReference>
<dbReference type="PANTHER" id="PTHR10293">
    <property type="entry name" value="GLUTAREDOXIN FAMILY MEMBER"/>
    <property type="match status" value="1"/>
</dbReference>
<evidence type="ECO:0000313" key="5">
    <source>
        <dbReference type="EMBL" id="CCD23265.1"/>
    </source>
</evidence>
<dbReference type="InterPro" id="IPR036249">
    <property type="entry name" value="Thioredoxin-like_sf"/>
</dbReference>
<dbReference type="OMA" id="NGPRCGF"/>
<keyword evidence="2" id="KW-0408">Iron</keyword>
<evidence type="ECO:0000256" key="2">
    <source>
        <dbReference type="ARBA" id="ARBA00023004"/>
    </source>
</evidence>
<dbReference type="Pfam" id="PF00085">
    <property type="entry name" value="Thioredoxin"/>
    <property type="match status" value="1"/>
</dbReference>
<dbReference type="PANTHER" id="PTHR10293:SF73">
    <property type="entry name" value="GLUTAREDOXIN-3"/>
    <property type="match status" value="1"/>
</dbReference>
<dbReference type="GO" id="GO:0034599">
    <property type="term" value="P:cellular response to oxidative stress"/>
    <property type="evidence" value="ECO:0007669"/>
    <property type="project" value="EnsemblFungi"/>
</dbReference>
<dbReference type="STRING" id="1071378.G0W654"/>
<dbReference type="GO" id="GO:0006879">
    <property type="term" value="P:intracellular iron ion homeostasis"/>
    <property type="evidence" value="ECO:0007669"/>
    <property type="project" value="EnsemblFungi"/>
</dbReference>
<dbReference type="GO" id="GO:0061629">
    <property type="term" value="F:RNA polymerase II-specific DNA-binding transcription factor binding"/>
    <property type="evidence" value="ECO:0007669"/>
    <property type="project" value="EnsemblFungi"/>
</dbReference>
<dbReference type="InterPro" id="IPR033658">
    <property type="entry name" value="GRX_PICOT-like"/>
</dbReference>
<keyword evidence="3" id="KW-0411">Iron-sulfur</keyword>
<dbReference type="SUPFAM" id="SSF52833">
    <property type="entry name" value="Thioredoxin-like"/>
    <property type="match status" value="2"/>
</dbReference>
<dbReference type="GO" id="GO:0015036">
    <property type="term" value="F:disulfide oxidoreductase activity"/>
    <property type="evidence" value="ECO:0007669"/>
    <property type="project" value="EnsemblFungi"/>
</dbReference>
<dbReference type="eggNOG" id="KOG0911">
    <property type="taxonomic scope" value="Eukaryota"/>
</dbReference>
<accession>G0W654</accession>
<evidence type="ECO:0000256" key="3">
    <source>
        <dbReference type="ARBA" id="ARBA00023014"/>
    </source>
</evidence>
<dbReference type="PROSITE" id="PS51354">
    <property type="entry name" value="GLUTAREDOXIN_2"/>
    <property type="match status" value="1"/>
</dbReference>
<keyword evidence="1" id="KW-0479">Metal-binding</keyword>
<dbReference type="OrthoDB" id="415696at2759"/>
<dbReference type="InterPro" id="IPR013766">
    <property type="entry name" value="Thioredoxin_domain"/>
</dbReference>
<dbReference type="InterPro" id="IPR004480">
    <property type="entry name" value="Monothiol_GRX-rel"/>
</dbReference>
<keyword evidence="6" id="KW-1185">Reference proteome</keyword>
<dbReference type="Gene3D" id="3.40.30.10">
    <property type="entry name" value="Glutaredoxin"/>
    <property type="match status" value="2"/>
</dbReference>
<dbReference type="GO" id="GO:0005634">
    <property type="term" value="C:nucleus"/>
    <property type="evidence" value="ECO:0007669"/>
    <property type="project" value="EnsemblFungi"/>
</dbReference>
<dbReference type="FunFam" id="3.40.30.10:FF:000012">
    <property type="entry name" value="Monothiol glutaredoxin"/>
    <property type="match status" value="1"/>
</dbReference>
<reference evidence="5 6" key="1">
    <citation type="journal article" date="2011" name="Proc. Natl. Acad. Sci. U.S.A.">
        <title>Evolutionary erosion of yeast sex chromosomes by mating-type switching accidents.</title>
        <authorList>
            <person name="Gordon J.L."/>
            <person name="Armisen D."/>
            <person name="Proux-Wera E."/>
            <person name="Oheigeartaigh S.S."/>
            <person name="Byrne K.P."/>
            <person name="Wolfe K.H."/>
        </authorList>
    </citation>
    <scope>NUCLEOTIDE SEQUENCE [LARGE SCALE GENOMIC DNA]</scope>
    <source>
        <strain evidence="6">ATCC 10597 / BCRC 20456 / CBS 421 / NBRC 0211 / NRRL Y-12639</strain>
    </source>
</reference>
<dbReference type="HOGENOM" id="CLU_026126_12_0_1"/>
<gene>
    <name evidence="5" type="primary">NDAI0B02300</name>
    <name evidence="5" type="ordered locus">NDAI_0B02300</name>
</gene>
<dbReference type="PROSITE" id="PS51352">
    <property type="entry name" value="THIOREDOXIN_2"/>
    <property type="match status" value="1"/>
</dbReference>
<sequence>MPALQITTNEQFTQLTEASSPPDNKLIVLYFYTKWAEPCHSTNELFDALNDEFRNENALFLAIDADINNDIISNLNVSIVPYFIFIQNGKLLEQLSGEDPKKFVQILDQYLCISSTLSLSNLSLSNNNNNIYEYDSDNSADSNNSKYTIDSDYTSEDDIKHTKHFHNHMHHVDTQHLMNEDEFNLKLSKLVQAAPVMLFLKGTPSEPKCGYSRQMVKILRANKIRFGFFNVLSDNNVRINMKKFSDWPTFPQLYINGEFQGGLDIIKETLLDDPDYFFHTLQSSPTGGGTINPQIPSSL</sequence>
<dbReference type="EMBL" id="HE580268">
    <property type="protein sequence ID" value="CCD23265.1"/>
    <property type="molecule type" value="Genomic_DNA"/>
</dbReference>
<feature type="domain" description="Thioredoxin" evidence="4">
    <location>
        <begin position="1"/>
        <end position="112"/>
    </location>
</feature>
<dbReference type="GO" id="GO:0046872">
    <property type="term" value="F:metal ion binding"/>
    <property type="evidence" value="ECO:0007669"/>
    <property type="project" value="UniProtKB-KW"/>
</dbReference>
<organism evidence="5 6">
    <name type="scientific">Naumovozyma dairenensis (strain ATCC 10597 / BCRC 20456 / CBS 421 / NBRC 0211 / NRRL Y-12639)</name>
    <name type="common">Saccharomyces dairenensis</name>
    <dbReference type="NCBI Taxonomy" id="1071378"/>
    <lineage>
        <taxon>Eukaryota</taxon>
        <taxon>Fungi</taxon>
        <taxon>Dikarya</taxon>
        <taxon>Ascomycota</taxon>
        <taxon>Saccharomycotina</taxon>
        <taxon>Saccharomycetes</taxon>
        <taxon>Saccharomycetales</taxon>
        <taxon>Saccharomycetaceae</taxon>
        <taxon>Naumovozyma</taxon>
    </lineage>
</organism>
<evidence type="ECO:0000256" key="1">
    <source>
        <dbReference type="ARBA" id="ARBA00022723"/>
    </source>
</evidence>